<dbReference type="PANTHER" id="PTHR16500">
    <property type="entry name" value="BRCA2-INTERACTING TRANSCRIPTIONAL REPRESSOR EMSY"/>
    <property type="match status" value="1"/>
</dbReference>
<feature type="region of interest" description="Disordered" evidence="3">
    <location>
        <begin position="168"/>
        <end position="191"/>
    </location>
</feature>
<dbReference type="GO" id="GO:0005654">
    <property type="term" value="C:nucleoplasm"/>
    <property type="evidence" value="ECO:0007669"/>
    <property type="project" value="TreeGrafter"/>
</dbReference>
<dbReference type="Proteomes" id="UP000515203">
    <property type="component" value="Unplaced"/>
</dbReference>
<dbReference type="GeneID" id="101586782"/>
<dbReference type="InterPro" id="IPR005491">
    <property type="entry name" value="ENT_dom"/>
</dbReference>
<feature type="region of interest" description="Disordered" evidence="3">
    <location>
        <begin position="125"/>
        <end position="154"/>
    </location>
</feature>
<evidence type="ECO:0000256" key="2">
    <source>
        <dbReference type="ARBA" id="ARBA00023242"/>
    </source>
</evidence>
<feature type="compositionally biased region" description="Low complexity" evidence="3">
    <location>
        <begin position="690"/>
        <end position="711"/>
    </location>
</feature>
<dbReference type="CTD" id="56946"/>
<dbReference type="SMART" id="SM01191">
    <property type="entry name" value="ENT"/>
    <property type="match status" value="1"/>
</dbReference>
<organism evidence="5 6">
    <name type="scientific">Octodon degus</name>
    <name type="common">Degu</name>
    <name type="synonym">Sciurus degus</name>
    <dbReference type="NCBI Taxonomy" id="10160"/>
    <lineage>
        <taxon>Eukaryota</taxon>
        <taxon>Metazoa</taxon>
        <taxon>Chordata</taxon>
        <taxon>Craniata</taxon>
        <taxon>Vertebrata</taxon>
        <taxon>Euteleostomi</taxon>
        <taxon>Mammalia</taxon>
        <taxon>Eutheria</taxon>
        <taxon>Euarchontoglires</taxon>
        <taxon>Glires</taxon>
        <taxon>Rodentia</taxon>
        <taxon>Hystricomorpha</taxon>
        <taxon>Octodontidae</taxon>
        <taxon>Octodon</taxon>
    </lineage>
</organism>
<feature type="region of interest" description="Disordered" evidence="3">
    <location>
        <begin position="1279"/>
        <end position="1314"/>
    </location>
</feature>
<dbReference type="GO" id="GO:0006355">
    <property type="term" value="P:regulation of DNA-templated transcription"/>
    <property type="evidence" value="ECO:0007669"/>
    <property type="project" value="InterPro"/>
</dbReference>
<feature type="compositionally biased region" description="Low complexity" evidence="3">
    <location>
        <begin position="1303"/>
        <end position="1314"/>
    </location>
</feature>
<keyword evidence="2" id="KW-0539">Nucleus</keyword>
<sequence>MPVVWPTLLDLSRDECKRILRKLELEAYAGVITALRAQGDLTKEKKDLLGELSKVLSMSGPNSSSEWSIEGRRLVPLMPRLVPQTAFTVTANAVANAAIQHNASLPVPAETGSKEVVVCYSYTSTTSTPTSTPVPSGSIATVKSPRPASPASNVVVLPSGSTVYVKSVSCSDEDEKPRKRRRTNSSSSSPVVLKEVPKAVVPVSKTITVPVSGSPKMSNIMQSIANSLPPHMSPVKITFTKPSTQTTNTTTQKVIIVTTSPSSTFVPNILSKSHNYAAVTKLVPTSVIASTTQKPPVVITASQSSLVSSSTSGSSSSTSSPIPSTVAVTAVVSSTPSVVMSTVAQGVSTSAIKMATTRLPSPKSLVSTPTQILAQFPKQHQQSPKQQLHQVQQQTQPSVAQPSLVSHQQQPQQSSLPPGIKPTIQIKQESGVKIITQQVQPSKILPKPVTATLPTSSNSPIMVVSSNGAIMTTKLVTAPTGTQATYTRPTVSPSIGRMAATPGAATYVKTTSGSIITVVPKSLATLGGKIISSNIVSGTTTKITTIPMSSKPNVIVVQKTTGKGTTIQGLPGKNVVTTLLNAGGEKTIQTVPTGAKPAIITATRPITKMIVTQPKGIGSTVQPAAKIIPTKIVYGQQGKTQVLIKPKPVTFQATVVSEQTRQLVTETLQQASRVAEAGNASIQDGKEEPQSYTDSSSSSTESSQSSQDSQPVVHVIASRRQDWSEHEIAMETSPTIIYQDVSSESQSATSTIKALLELQQTTVKEKLESKPRQPTIDLSQMAVPIQMTQEKRHSPESPSIAVVESELVAEYITTERTDEGTEVAFPLLDAVAISGEISSPPLFSVSHRSQPQQPSQPQRTLLQHVAQSQTATQTSVVVKSIPASSPGAITHIMQQALSSHTAFTKHSEELGTEEGEVEEMDTLDPQTGLFYRSALTQSQSAKQQKLSQPQLEQTQLQVKTLQCFQTKQKQTIHLQADQLQHKLPQMPQLSIRHQKLTPLQQEQAQPKPDVQHTQHPMVAKDRQLPTLMAQPPQTVVQVLAVKTTQQLPKLQQAPNQPKIYVQPQTPQSQMSLPASSEKQPASQVEQPIITQGSSVTKITFEGRQPPTVTKITGGSSVPKLTSPVTSISPIQASEKTAVSDILKMSLMEAQIDTNVEHMVVDPPKKALATSMLTGEGGSLPSTHMVVAGVVNSTPQQQKCRESCSNPSAVGPPLTTRKIDVPGVPTTGQFMRIQNVGQKKAEENPAEIIIQAIPQYAIPCHSSSNVVVEPSGLLELNNFTSQQLDDEETAMEQDIDSSTEEGTEPSPSQSSAERS</sequence>
<evidence type="ECO:0000313" key="5">
    <source>
        <dbReference type="Proteomes" id="UP000515203"/>
    </source>
</evidence>
<feature type="compositionally biased region" description="Low complexity" evidence="3">
    <location>
        <begin position="125"/>
        <end position="138"/>
    </location>
</feature>
<evidence type="ECO:0000259" key="4">
    <source>
        <dbReference type="SMART" id="SM01191"/>
    </source>
</evidence>
<feature type="domain" description="ENT" evidence="4">
    <location>
        <begin position="16"/>
        <end position="73"/>
    </location>
</feature>
<feature type="region of interest" description="Disordered" evidence="3">
    <location>
        <begin position="675"/>
        <end position="712"/>
    </location>
</feature>
<dbReference type="InterPro" id="IPR033482">
    <property type="entry name" value="EMSY"/>
</dbReference>
<keyword evidence="5" id="KW-1185">Reference proteome</keyword>
<feature type="region of interest" description="Disordered" evidence="3">
    <location>
        <begin position="1201"/>
        <end position="1224"/>
    </location>
</feature>
<evidence type="ECO:0000256" key="1">
    <source>
        <dbReference type="ARBA" id="ARBA00004123"/>
    </source>
</evidence>
<feature type="compositionally biased region" description="Low complexity" evidence="3">
    <location>
        <begin position="377"/>
        <end position="418"/>
    </location>
</feature>
<evidence type="ECO:0000256" key="3">
    <source>
        <dbReference type="SAM" id="MobiDB-lite"/>
    </source>
</evidence>
<dbReference type="Gene3D" id="1.10.1240.40">
    <property type="entry name" value="ENT domain"/>
    <property type="match status" value="2"/>
</dbReference>
<accession>A0A6P6EJA9</accession>
<evidence type="ECO:0000313" key="6">
    <source>
        <dbReference type="RefSeq" id="XP_023572405.1"/>
    </source>
</evidence>
<dbReference type="InterPro" id="IPR036142">
    <property type="entry name" value="ENT_dom-like_sf"/>
</dbReference>
<dbReference type="RefSeq" id="XP_023572405.1">
    <property type="nucleotide sequence ID" value="XM_023716637.1"/>
</dbReference>
<proteinExistence type="predicted"/>
<protein>
    <submittedName>
        <fullName evidence="6">BRCA2-interacting transcriptional repressor EMSY isoform X7</fullName>
    </submittedName>
</protein>
<dbReference type="PANTHER" id="PTHR16500:SF3">
    <property type="entry name" value="BRCA2-INTERACTING TRANSCRIPTIONAL REPRESSOR EMSY"/>
    <property type="match status" value="1"/>
</dbReference>
<dbReference type="SUPFAM" id="SSF158639">
    <property type="entry name" value="ENT-like"/>
    <property type="match status" value="1"/>
</dbReference>
<reference evidence="6" key="1">
    <citation type="submission" date="2025-08" db="UniProtKB">
        <authorList>
            <consortium name="RefSeq"/>
        </authorList>
    </citation>
    <scope>IDENTIFICATION</scope>
</reference>
<dbReference type="Pfam" id="PF03735">
    <property type="entry name" value="ENT"/>
    <property type="match status" value="1"/>
</dbReference>
<comment type="subcellular location">
    <subcellularLocation>
        <location evidence="1">Nucleus</location>
    </subcellularLocation>
</comment>
<feature type="compositionally biased region" description="Acidic residues" evidence="3">
    <location>
        <begin position="1283"/>
        <end position="1302"/>
    </location>
</feature>
<name>A0A6P6EJA9_OCTDE</name>
<feature type="region of interest" description="Disordered" evidence="3">
    <location>
        <begin position="377"/>
        <end position="421"/>
    </location>
</feature>
<gene>
    <name evidence="6" type="primary">Emsy</name>
</gene>